<dbReference type="SUPFAM" id="SSF47336">
    <property type="entry name" value="ACP-like"/>
    <property type="match status" value="1"/>
</dbReference>
<dbReference type="InterPro" id="IPR036736">
    <property type="entry name" value="ACP-like_sf"/>
</dbReference>
<dbReference type="AlphaFoldDB" id="A0A0J7YRU5"/>
<dbReference type="Pfam" id="PF00501">
    <property type="entry name" value="AMP-binding"/>
    <property type="match status" value="1"/>
</dbReference>
<dbReference type="FunFam" id="3.40.50.12780:FF:000012">
    <property type="entry name" value="Non-ribosomal peptide synthetase"/>
    <property type="match status" value="1"/>
</dbReference>
<dbReference type="EMBL" id="LFNT01000181">
    <property type="protein sequence ID" value="KMS66202.1"/>
    <property type="molecule type" value="Genomic_DNA"/>
</dbReference>
<dbReference type="Pfam" id="PF00550">
    <property type="entry name" value="PP-binding"/>
    <property type="match status" value="1"/>
</dbReference>
<comment type="cofactor">
    <cofactor evidence="1">
        <name>pantetheine 4'-phosphate</name>
        <dbReference type="ChEBI" id="CHEBI:47942"/>
    </cofactor>
</comment>
<comment type="caution">
    <text evidence="6">The sequence shown here is derived from an EMBL/GenBank/DDBJ whole genome shotgun (WGS) entry which is preliminary data.</text>
</comment>
<feature type="non-terminal residue" evidence="6">
    <location>
        <position position="1"/>
    </location>
</feature>
<dbReference type="Proteomes" id="UP000037432">
    <property type="component" value="Unassembled WGS sequence"/>
</dbReference>
<dbReference type="InterPro" id="IPR006162">
    <property type="entry name" value="Ppantetheine_attach_site"/>
</dbReference>
<dbReference type="GO" id="GO:0031177">
    <property type="term" value="F:phosphopantetheine binding"/>
    <property type="evidence" value="ECO:0007669"/>
    <property type="project" value="InterPro"/>
</dbReference>
<dbReference type="Gene3D" id="3.30.559.30">
    <property type="entry name" value="Nonribosomal peptide synthetase, condensation domain"/>
    <property type="match status" value="1"/>
</dbReference>
<protein>
    <recommendedName>
        <fullName evidence="5">Carrier domain-containing protein</fullName>
    </recommendedName>
</protein>
<evidence type="ECO:0000313" key="7">
    <source>
        <dbReference type="Proteomes" id="UP000037432"/>
    </source>
</evidence>
<dbReference type="NCBIfam" id="TIGR01733">
    <property type="entry name" value="AA-adenyl-dom"/>
    <property type="match status" value="1"/>
</dbReference>
<dbReference type="Gene3D" id="1.10.1200.10">
    <property type="entry name" value="ACP-like"/>
    <property type="match status" value="1"/>
</dbReference>
<dbReference type="PANTHER" id="PTHR45527">
    <property type="entry name" value="NONRIBOSOMAL PEPTIDE SYNTHETASE"/>
    <property type="match status" value="1"/>
</dbReference>
<dbReference type="PATRIC" id="fig|1938.3.peg.2706"/>
<feature type="domain" description="Carrier" evidence="5">
    <location>
        <begin position="1"/>
        <end position="71"/>
    </location>
</feature>
<name>A0A0J7YRU5_STRVR</name>
<dbReference type="Pfam" id="PF00668">
    <property type="entry name" value="Condensation"/>
    <property type="match status" value="1"/>
</dbReference>
<dbReference type="GO" id="GO:0072330">
    <property type="term" value="P:monocarboxylic acid biosynthetic process"/>
    <property type="evidence" value="ECO:0007669"/>
    <property type="project" value="UniProtKB-ARBA"/>
</dbReference>
<dbReference type="GO" id="GO:0005829">
    <property type="term" value="C:cytosol"/>
    <property type="evidence" value="ECO:0007669"/>
    <property type="project" value="TreeGrafter"/>
</dbReference>
<sequence>EERVLCEVFADVLGLPRVGVDDNFFELGGHSLLATRLVSRVRTALSVELSMRDLFDNPTVTGLAARMEQPGRTRPAVTVRERPDVLPLSFAQRRLWFLNELEGPNPAYHTPMAVRLTGALDQEALRAALGDVVVRHEALRTVFPAHLGQPRQKVLAPEDLSPLLTVTPAGADRTEAIREAALEPFELSSRIPFRATLFTAGPDDHVLLLVLHHIAVDGWSLAPLVRDLSAAYAARCQGKAPDWAPLPVQYADYTLWQDDLLGDKGDSDSDASRQLTYWRSALADLPEELVLPTDRPRPAAVSHVSGEIPLRVPAETHRQLVSLAQEQGSTVFMVLESALAVLLFRLGCGTDIPIGTPVAGRTDDALDELVGFFVNTLVLRTDLSGDPRFVDVLARVKERWLSALAHQDLPFDQLVEDLAPARVMARHPLFQVMFVLQNNSRTELCFPGVNAEPLPVAPLPAKFDLDFSLSEEYGADGSPAGLDGTLNFSAALFDRATAEGIADRFARLLRAVVADPHLGIGELDVLGEAERHRLLVDWQGTAVSVPSMTLSDLFEAQVARDRDAVALEHGETELSYGELNARANRLARHLTGHAVGPEDVVAVRLERSPELVVVLLAVLKTGAAYLPVDPEYPAERIAYMLDDARPALVIDASWLASVDLTGTSDDSGAGTENLPAVNPDHPAYVMYTSGSTGRPKGVVVPHRGVVNWLLWLQEEYGLRTTDRVLQKTPFGFDVSVREFFWPLMTGATLVMAEPGGHKDPVYLAEVIRSRRVTVVHFVPSMLQAFLDEPSAAHCTGLRHVLCSGEALPAQLAARFRAVLDVPLHNLYGPTEASVEVTYSQCGQEGDEASIPIGRPLPNIRVYVLDGGLRPVPVGVAGELYVAGVGLARGYLG</sequence>
<dbReference type="GO" id="GO:0017000">
    <property type="term" value="P:antibiotic biosynthetic process"/>
    <property type="evidence" value="ECO:0007669"/>
    <property type="project" value="UniProtKB-ARBA"/>
</dbReference>
<dbReference type="InterPro" id="IPR020806">
    <property type="entry name" value="PKS_PP-bd"/>
</dbReference>
<dbReference type="InterPro" id="IPR009081">
    <property type="entry name" value="PP-bd_ACP"/>
</dbReference>
<keyword evidence="4" id="KW-0597">Phosphoprotein</keyword>
<dbReference type="PROSITE" id="PS00012">
    <property type="entry name" value="PHOSPHOPANTETHEINE"/>
    <property type="match status" value="1"/>
</dbReference>
<evidence type="ECO:0000256" key="1">
    <source>
        <dbReference type="ARBA" id="ARBA00001957"/>
    </source>
</evidence>
<dbReference type="InterPro" id="IPR010071">
    <property type="entry name" value="AA_adenyl_dom"/>
</dbReference>
<dbReference type="SUPFAM" id="SSF52777">
    <property type="entry name" value="CoA-dependent acyltransferases"/>
    <property type="match status" value="2"/>
</dbReference>
<dbReference type="InterPro" id="IPR001242">
    <property type="entry name" value="Condensation_dom"/>
</dbReference>
<proteinExistence type="inferred from homology"/>
<dbReference type="SMART" id="SM00823">
    <property type="entry name" value="PKS_PP"/>
    <property type="match status" value="1"/>
</dbReference>
<dbReference type="PROSITE" id="PS50075">
    <property type="entry name" value="CARRIER"/>
    <property type="match status" value="1"/>
</dbReference>
<dbReference type="FunFam" id="3.40.50.980:FF:000002">
    <property type="entry name" value="Enterobactin synthetase component F"/>
    <property type="match status" value="1"/>
</dbReference>
<organism evidence="6 7">
    <name type="scientific">Streptomyces viridochromogenes</name>
    <dbReference type="NCBI Taxonomy" id="1938"/>
    <lineage>
        <taxon>Bacteria</taxon>
        <taxon>Bacillati</taxon>
        <taxon>Actinomycetota</taxon>
        <taxon>Actinomycetes</taxon>
        <taxon>Kitasatosporales</taxon>
        <taxon>Streptomycetaceae</taxon>
        <taxon>Streptomyces</taxon>
    </lineage>
</organism>
<dbReference type="InterPro" id="IPR020845">
    <property type="entry name" value="AMP-binding_CS"/>
</dbReference>
<evidence type="ECO:0000256" key="3">
    <source>
        <dbReference type="ARBA" id="ARBA00022450"/>
    </source>
</evidence>
<dbReference type="SUPFAM" id="SSF56801">
    <property type="entry name" value="Acetyl-CoA synthetase-like"/>
    <property type="match status" value="1"/>
</dbReference>
<dbReference type="GO" id="GO:0003824">
    <property type="term" value="F:catalytic activity"/>
    <property type="evidence" value="ECO:0007669"/>
    <property type="project" value="InterPro"/>
</dbReference>
<dbReference type="PROSITE" id="PS00455">
    <property type="entry name" value="AMP_BINDING"/>
    <property type="match status" value="1"/>
</dbReference>
<evidence type="ECO:0000313" key="6">
    <source>
        <dbReference type="EMBL" id="KMS66202.1"/>
    </source>
</evidence>
<dbReference type="PANTHER" id="PTHR45527:SF1">
    <property type="entry name" value="FATTY ACID SYNTHASE"/>
    <property type="match status" value="1"/>
</dbReference>
<keyword evidence="3" id="KW-0596">Phosphopantetheine</keyword>
<evidence type="ECO:0000259" key="5">
    <source>
        <dbReference type="PROSITE" id="PS50075"/>
    </source>
</evidence>
<evidence type="ECO:0000256" key="4">
    <source>
        <dbReference type="ARBA" id="ARBA00022553"/>
    </source>
</evidence>
<evidence type="ECO:0000256" key="2">
    <source>
        <dbReference type="ARBA" id="ARBA00006432"/>
    </source>
</evidence>
<dbReference type="CDD" id="cd19540">
    <property type="entry name" value="LCL_NRPS-like"/>
    <property type="match status" value="1"/>
</dbReference>
<dbReference type="FunFam" id="1.10.1200.10:FF:000016">
    <property type="entry name" value="Non-ribosomal peptide synthase"/>
    <property type="match status" value="1"/>
</dbReference>
<dbReference type="Gene3D" id="3.40.50.980">
    <property type="match status" value="2"/>
</dbReference>
<dbReference type="GO" id="GO:0008610">
    <property type="term" value="P:lipid biosynthetic process"/>
    <property type="evidence" value="ECO:0007669"/>
    <property type="project" value="UniProtKB-ARBA"/>
</dbReference>
<dbReference type="Gene3D" id="3.30.559.10">
    <property type="entry name" value="Chloramphenicol acetyltransferase-like domain"/>
    <property type="match status" value="1"/>
</dbReference>
<dbReference type="GO" id="GO:0044550">
    <property type="term" value="P:secondary metabolite biosynthetic process"/>
    <property type="evidence" value="ECO:0007669"/>
    <property type="project" value="TreeGrafter"/>
</dbReference>
<feature type="non-terminal residue" evidence="6">
    <location>
        <position position="892"/>
    </location>
</feature>
<reference evidence="6 7" key="1">
    <citation type="submission" date="2015-06" db="EMBL/GenBank/DDBJ databases">
        <authorList>
            <person name="Ju K.-S."/>
            <person name="Doroghazi J.R."/>
            <person name="Metcalf W.W."/>
        </authorList>
    </citation>
    <scope>NUCLEOTIDE SEQUENCE [LARGE SCALE GENOMIC DNA]</scope>
    <source>
        <strain evidence="6 7">NRRL 3414</strain>
    </source>
</reference>
<dbReference type="Gene3D" id="2.30.38.10">
    <property type="entry name" value="Luciferase, Domain 3"/>
    <property type="match status" value="1"/>
</dbReference>
<comment type="similarity">
    <text evidence="2">Belongs to the ATP-dependent AMP-binding enzyme family.</text>
</comment>
<dbReference type="GO" id="GO:0043041">
    <property type="term" value="P:amino acid activation for nonribosomal peptide biosynthetic process"/>
    <property type="evidence" value="ECO:0007669"/>
    <property type="project" value="TreeGrafter"/>
</dbReference>
<dbReference type="InterPro" id="IPR023213">
    <property type="entry name" value="CAT-like_dom_sf"/>
</dbReference>
<dbReference type="InterPro" id="IPR000873">
    <property type="entry name" value="AMP-dep_synth/lig_dom"/>
</dbReference>
<accession>A0A0J7YRU5</accession>
<gene>
    <name evidence="6" type="ORF">ACM01_46255</name>
</gene>
<dbReference type="FunFam" id="3.30.559.10:FF:000012">
    <property type="entry name" value="Non-ribosomal peptide synthetase"/>
    <property type="match status" value="1"/>
</dbReference>
<dbReference type="OrthoDB" id="2472181at2"/>